<organism evidence="1 2">
    <name type="scientific">Caldithrix abyssi DSM 13497</name>
    <dbReference type="NCBI Taxonomy" id="880073"/>
    <lineage>
        <taxon>Bacteria</taxon>
        <taxon>Pseudomonadati</taxon>
        <taxon>Calditrichota</taxon>
        <taxon>Calditrichia</taxon>
        <taxon>Calditrichales</taxon>
        <taxon>Calditrichaceae</taxon>
        <taxon>Caldithrix</taxon>
    </lineage>
</organism>
<sequence length="37" mass="4316">MEWQWGYFNITGNCRTDIKLCSNGPQIKGEAKHTMEK</sequence>
<reference evidence="1 2" key="1">
    <citation type="submission" date="2016-11" db="EMBL/GenBank/DDBJ databases">
        <title>Genomic analysis of Caldithrix abyssi and proposal of a novel bacterial phylum Caldithrichaeota.</title>
        <authorList>
            <person name="Kublanov I."/>
            <person name="Sigalova O."/>
            <person name="Gavrilov S."/>
            <person name="Lebedinsky A."/>
            <person name="Ivanova N."/>
            <person name="Daum C."/>
            <person name="Reddy T."/>
            <person name="Klenk H.P."/>
            <person name="Goker M."/>
            <person name="Reva O."/>
            <person name="Miroshnichenko M."/>
            <person name="Kyprides N."/>
            <person name="Woyke T."/>
            <person name="Gelfand M."/>
        </authorList>
    </citation>
    <scope>NUCLEOTIDE SEQUENCE [LARGE SCALE GENOMIC DNA]</scope>
    <source>
        <strain evidence="1 2">LF13</strain>
    </source>
</reference>
<gene>
    <name evidence="1" type="ORF">Cabys_2628</name>
</gene>
<proteinExistence type="predicted"/>
<dbReference type="AlphaFoldDB" id="A0A1J1CAS4"/>
<name>A0A1J1CAS4_CALAY</name>
<evidence type="ECO:0000313" key="2">
    <source>
        <dbReference type="Proteomes" id="UP000183868"/>
    </source>
</evidence>
<dbReference type="Proteomes" id="UP000183868">
    <property type="component" value="Chromosome"/>
</dbReference>
<dbReference type="KEGG" id="caby:Cabys_2628"/>
<evidence type="ECO:0000313" key="1">
    <source>
        <dbReference type="EMBL" id="APF19377.1"/>
    </source>
</evidence>
<dbReference type="EMBL" id="CP018099">
    <property type="protein sequence ID" value="APF19377.1"/>
    <property type="molecule type" value="Genomic_DNA"/>
</dbReference>
<accession>A0A1J1CAS4</accession>
<protein>
    <submittedName>
        <fullName evidence="1">Uncharacterized protein</fullName>
    </submittedName>
</protein>